<dbReference type="GO" id="GO:0008360">
    <property type="term" value="P:regulation of cell shape"/>
    <property type="evidence" value="ECO:0007669"/>
    <property type="project" value="TreeGrafter"/>
</dbReference>
<dbReference type="Pfam" id="PF01437">
    <property type="entry name" value="PSI"/>
    <property type="match status" value="1"/>
</dbReference>
<dbReference type="InterPro" id="IPR008936">
    <property type="entry name" value="Rho_GTPase_activation_prot"/>
</dbReference>
<evidence type="ECO:0000256" key="12">
    <source>
        <dbReference type="ARBA" id="ARBA00023180"/>
    </source>
</evidence>
<dbReference type="Pfam" id="PF08337">
    <property type="entry name" value="Plexin_cytopl"/>
    <property type="match status" value="1"/>
</dbReference>
<dbReference type="InterPro" id="IPR041019">
    <property type="entry name" value="TIG1_plexin"/>
</dbReference>
<accession>A0A3B4BNP5</accession>
<organism evidence="17 18">
    <name type="scientific">Pygocentrus nattereri</name>
    <name type="common">Red-bellied piranha</name>
    <dbReference type="NCBI Taxonomy" id="42514"/>
    <lineage>
        <taxon>Eukaryota</taxon>
        <taxon>Metazoa</taxon>
        <taxon>Chordata</taxon>
        <taxon>Craniata</taxon>
        <taxon>Vertebrata</taxon>
        <taxon>Euteleostomi</taxon>
        <taxon>Actinopterygii</taxon>
        <taxon>Neopterygii</taxon>
        <taxon>Teleostei</taxon>
        <taxon>Ostariophysi</taxon>
        <taxon>Characiformes</taxon>
        <taxon>Characoidei</taxon>
        <taxon>Pygocentrus</taxon>
    </lineage>
</organism>
<comment type="similarity">
    <text evidence="2">Belongs to the plexin family.</text>
</comment>
<evidence type="ECO:0000313" key="18">
    <source>
        <dbReference type="Proteomes" id="UP001501920"/>
    </source>
</evidence>
<dbReference type="SUPFAM" id="SSF101912">
    <property type="entry name" value="Sema domain"/>
    <property type="match status" value="1"/>
</dbReference>
<dbReference type="GO" id="GO:0002116">
    <property type="term" value="C:semaphorin receptor complex"/>
    <property type="evidence" value="ECO:0007669"/>
    <property type="project" value="TreeGrafter"/>
</dbReference>
<dbReference type="CDD" id="cd12788">
    <property type="entry name" value="RasGAP_plexin_D1"/>
    <property type="match status" value="1"/>
</dbReference>
<dbReference type="FunFam" id="2.60.40.10:FF:000868">
    <property type="entry name" value="Plexin D1"/>
    <property type="match status" value="1"/>
</dbReference>
<evidence type="ECO:0000259" key="16">
    <source>
        <dbReference type="PROSITE" id="PS51004"/>
    </source>
</evidence>
<dbReference type="GO" id="GO:0007162">
    <property type="term" value="P:negative regulation of cell adhesion"/>
    <property type="evidence" value="ECO:0007669"/>
    <property type="project" value="TreeGrafter"/>
</dbReference>
<dbReference type="InterPro" id="IPR016201">
    <property type="entry name" value="PSI"/>
</dbReference>
<keyword evidence="10" id="KW-1015">Disulfide bond</keyword>
<evidence type="ECO:0000256" key="7">
    <source>
        <dbReference type="ARBA" id="ARBA00022737"/>
    </source>
</evidence>
<dbReference type="Pfam" id="PF20170">
    <property type="entry name" value="Plexin_RBD"/>
    <property type="match status" value="1"/>
</dbReference>
<dbReference type="GO" id="GO:0050772">
    <property type="term" value="P:positive regulation of axonogenesis"/>
    <property type="evidence" value="ECO:0007669"/>
    <property type="project" value="TreeGrafter"/>
</dbReference>
<dbReference type="PROSITE" id="PS51004">
    <property type="entry name" value="SEMA"/>
    <property type="match status" value="1"/>
</dbReference>
<evidence type="ECO:0000256" key="5">
    <source>
        <dbReference type="ARBA" id="ARBA00022692"/>
    </source>
</evidence>
<keyword evidence="3" id="KW-0217">Developmental protein</keyword>
<dbReference type="InterPro" id="IPR014756">
    <property type="entry name" value="Ig_E-set"/>
</dbReference>
<evidence type="ECO:0000256" key="15">
    <source>
        <dbReference type="SAM" id="Phobius"/>
    </source>
</evidence>
<feature type="region of interest" description="Disordered" evidence="14">
    <location>
        <begin position="402"/>
        <end position="424"/>
    </location>
</feature>
<dbReference type="Pfam" id="PF17960">
    <property type="entry name" value="TIG_plexin"/>
    <property type="match status" value="1"/>
</dbReference>
<dbReference type="GeneTree" id="ENSGT01150000286928"/>
<keyword evidence="18" id="KW-1185">Reference proteome</keyword>
<dbReference type="Gene3D" id="1.10.506.10">
    <property type="entry name" value="GTPase Activation - p120gap, domain 1"/>
    <property type="match status" value="1"/>
</dbReference>
<dbReference type="SUPFAM" id="SSF81296">
    <property type="entry name" value="E set domains"/>
    <property type="match status" value="3"/>
</dbReference>
<gene>
    <name evidence="17" type="primary">PLXND1</name>
</gene>
<dbReference type="InterPro" id="IPR002165">
    <property type="entry name" value="Plexin_repeat"/>
</dbReference>
<keyword evidence="12" id="KW-0325">Glycoprotein</keyword>
<evidence type="ECO:0000256" key="3">
    <source>
        <dbReference type="ARBA" id="ARBA00022473"/>
    </source>
</evidence>
<dbReference type="GO" id="GO:0017154">
    <property type="term" value="F:semaphorin receptor activity"/>
    <property type="evidence" value="ECO:0007669"/>
    <property type="project" value="InterPro"/>
</dbReference>
<feature type="domain" description="Sema" evidence="16">
    <location>
        <begin position="138"/>
        <end position="651"/>
    </location>
</feature>
<dbReference type="InterPro" id="IPR002909">
    <property type="entry name" value="IPT_dom"/>
</dbReference>
<dbReference type="Pfam" id="PF01403">
    <property type="entry name" value="Sema"/>
    <property type="match status" value="1"/>
</dbReference>
<dbReference type="GO" id="GO:0005886">
    <property type="term" value="C:plasma membrane"/>
    <property type="evidence" value="ECO:0007669"/>
    <property type="project" value="UniProtKB-SubCell"/>
</dbReference>
<dbReference type="SMART" id="SM00429">
    <property type="entry name" value="IPT"/>
    <property type="match status" value="3"/>
</dbReference>
<keyword evidence="7" id="KW-0677">Repeat</keyword>
<dbReference type="OMA" id="GHLCMWS"/>
<dbReference type="FunFam" id="2.60.40.10:FF:000203">
    <property type="entry name" value="Plexin B2"/>
    <property type="match status" value="1"/>
</dbReference>
<dbReference type="SUPFAM" id="SSF103575">
    <property type="entry name" value="Plexin repeat"/>
    <property type="match status" value="1"/>
</dbReference>
<keyword evidence="5 15" id="KW-0812">Transmembrane</keyword>
<keyword evidence="8 15" id="KW-1133">Transmembrane helix</keyword>
<dbReference type="InterPro" id="IPR031148">
    <property type="entry name" value="Plexin"/>
</dbReference>
<dbReference type="Gene3D" id="2.60.40.10">
    <property type="entry name" value="Immunoglobulins"/>
    <property type="match status" value="4"/>
</dbReference>
<dbReference type="InterPro" id="IPR015943">
    <property type="entry name" value="WD40/YVTN_repeat-like_dom_sf"/>
</dbReference>
<evidence type="ECO:0000256" key="13">
    <source>
        <dbReference type="PROSITE-ProRule" id="PRU00352"/>
    </source>
</evidence>
<evidence type="ECO:0000256" key="4">
    <source>
        <dbReference type="ARBA" id="ARBA00022475"/>
    </source>
</evidence>
<evidence type="ECO:0000256" key="1">
    <source>
        <dbReference type="ARBA" id="ARBA00004251"/>
    </source>
</evidence>
<reference evidence="17" key="3">
    <citation type="submission" date="2025-09" db="UniProtKB">
        <authorList>
            <consortium name="Ensembl"/>
        </authorList>
    </citation>
    <scope>IDENTIFICATION</scope>
</reference>
<keyword evidence="9 15" id="KW-0472">Membrane</keyword>
<dbReference type="SMART" id="SM00423">
    <property type="entry name" value="PSI"/>
    <property type="match status" value="3"/>
</dbReference>
<evidence type="ECO:0000313" key="17">
    <source>
        <dbReference type="Ensembl" id="ENSPNAP00000000260.1"/>
    </source>
</evidence>
<dbReference type="FunFam" id="3.10.20.90:FF:000098">
    <property type="entry name" value="Plexin D1"/>
    <property type="match status" value="1"/>
</dbReference>
<dbReference type="STRING" id="42514.ENSPNAP00000000260"/>
<dbReference type="Ensembl" id="ENSPNAT00000014151.2">
    <property type="protein sequence ID" value="ENSPNAP00000000260.1"/>
    <property type="gene ID" value="ENSPNAG00000007399.2"/>
</dbReference>
<dbReference type="SMART" id="SM00630">
    <property type="entry name" value="Sema"/>
    <property type="match status" value="1"/>
</dbReference>
<dbReference type="Proteomes" id="UP001501920">
    <property type="component" value="Chromosome 29"/>
</dbReference>
<dbReference type="PANTHER" id="PTHR22625:SF7">
    <property type="entry name" value="PLEXIN-D1"/>
    <property type="match status" value="1"/>
</dbReference>
<feature type="transmembrane region" description="Helical" evidence="15">
    <location>
        <begin position="1375"/>
        <end position="1398"/>
    </location>
</feature>
<protein>
    <recommendedName>
        <fullName evidence="16">Sema domain-containing protein</fullName>
    </recommendedName>
</protein>
<comment type="subcellular location">
    <subcellularLocation>
        <location evidence="1">Cell membrane</location>
        <topology evidence="1">Single-pass type I membrane protein</topology>
    </subcellularLocation>
</comment>
<evidence type="ECO:0000256" key="14">
    <source>
        <dbReference type="SAM" id="MobiDB-lite"/>
    </source>
</evidence>
<evidence type="ECO:0000256" key="9">
    <source>
        <dbReference type="ARBA" id="ARBA00023136"/>
    </source>
</evidence>
<evidence type="ECO:0000256" key="11">
    <source>
        <dbReference type="ARBA" id="ARBA00023170"/>
    </source>
</evidence>
<reference evidence="17 18" key="1">
    <citation type="submission" date="2020-10" db="EMBL/GenBank/DDBJ databases">
        <title>Pygocentrus nattereri (red-bellied piranha) genome, fPygNat1, primary haplotype.</title>
        <authorList>
            <person name="Myers G."/>
            <person name="Meyer A."/>
            <person name="Karagic N."/>
            <person name="Pippel M."/>
            <person name="Winkler S."/>
            <person name="Tracey A."/>
            <person name="Wood J."/>
            <person name="Formenti G."/>
            <person name="Howe K."/>
            <person name="Fedrigo O."/>
            <person name="Jarvis E.D."/>
        </authorList>
    </citation>
    <scope>NUCLEOTIDE SEQUENCE [LARGE SCALE GENOMIC DNA]</scope>
</reference>
<dbReference type="FunFam" id="2.60.40.10:FF:000728">
    <property type="entry name" value="Plexin D1"/>
    <property type="match status" value="1"/>
</dbReference>
<dbReference type="InterPro" id="IPR046800">
    <property type="entry name" value="Plexin_RBD"/>
</dbReference>
<dbReference type="Gene3D" id="2.130.10.10">
    <property type="entry name" value="YVTN repeat-like/Quinoprotein amine dehydrogenase"/>
    <property type="match status" value="1"/>
</dbReference>
<dbReference type="InterPro" id="IPR001627">
    <property type="entry name" value="Semap_dom"/>
</dbReference>
<proteinExistence type="inferred from homology"/>
<dbReference type="PANTHER" id="PTHR22625">
    <property type="entry name" value="PLEXIN"/>
    <property type="match status" value="1"/>
</dbReference>
<dbReference type="GO" id="GO:0043542">
    <property type="term" value="P:endothelial cell migration"/>
    <property type="evidence" value="ECO:0007669"/>
    <property type="project" value="TreeGrafter"/>
</dbReference>
<feature type="compositionally biased region" description="Gly residues" evidence="14">
    <location>
        <begin position="402"/>
        <end position="421"/>
    </location>
</feature>
<reference evidence="17" key="2">
    <citation type="submission" date="2025-08" db="UniProtKB">
        <authorList>
            <consortium name="Ensembl"/>
        </authorList>
    </citation>
    <scope>IDENTIFICATION</scope>
</reference>
<dbReference type="SUPFAM" id="SSF48350">
    <property type="entry name" value="GTPase activation domain, GAP"/>
    <property type="match status" value="1"/>
</dbReference>
<dbReference type="CDD" id="cd01180">
    <property type="entry name" value="IPT_plexin_repeat1"/>
    <property type="match status" value="1"/>
</dbReference>
<keyword evidence="4" id="KW-1003">Cell membrane</keyword>
<dbReference type="Pfam" id="PF01833">
    <property type="entry name" value="TIG"/>
    <property type="match status" value="3"/>
</dbReference>
<evidence type="ECO:0000256" key="6">
    <source>
        <dbReference type="ARBA" id="ARBA00022729"/>
    </source>
</evidence>
<dbReference type="InterPro" id="IPR013548">
    <property type="entry name" value="Plexin_cytoplasmic_RasGAP_dom"/>
</dbReference>
<dbReference type="InterPro" id="IPR036352">
    <property type="entry name" value="Semap_dom_sf"/>
</dbReference>
<name>A0A3B4BNP5_PYGNA</name>
<sequence>MHHPNNTCSVGVLEVVLVIRLIGGLKQHVLALTGHAGGRGGPSRRSALPLLSLALLCKGSARLLLPSFRSELSGRKPTASFSSPPARTRRELTSLDARARAEERAAQASSDGIIMSRTAARVPRAAVACPSLPAALLLLLLAAASLTRAAGALRVRQAFSSPSETNNFAVDATSRRVYVGAVNALYQLSGALAPEAEQRTGPVSDSALCHAPQLPHAPCEHARALADNHNKLLALDGAQGVLVACGSVHQGFCELRSLENVTRVAVSFPPQDAAVFPSMLNVAANHANASTAGLVFRVRGGHRVSARLLVAATYTGAGSDFFPRNLSREDLRFENTPEIAIRALDASDPTRLFTYDINPSEDNVLKIKQEAKARNKLSFVRAFAENTYAYVAMNRDGAGGAGGGGGGGGGTGGGGGGGGGAKESEPNSVLARICLDAEVPSKTAEARKLTESYVQMGLQCGAGGNVYGRLVSVFAAEPYLFAVFARAGSRRTALCAFRFADVEKRIHEARRNCSSGPNGDVRVLDSVIQGSGAECEAKGVRHLQPEQLNCGAAHLQHPLALQKPLRATPLYEAPGLSSVAVEDVHNHTVVFLGTSNGWLRKLSLLGNFSVANQWSLRLAAGESVHHVMTFDPNDRNYLYLMTTHHIFRVQVAVCDQYTSCSDCLSASDAYCGWCTLESRCSIQEECSTGGVARSWISIREGPQQCPSMTFTPAELSRTANITNVGILVDGSVPDLDGLDLECDYGVGIATVATVHLDDGTAKIQTCPLPPASKRPEIPFGKDHIVVPVAIKVNGTSVVSGNFIIYDCERTGEIHRKTACTSCLSTKWRCYWDQQQNSCVSDKDKAQGLVLENAADCPSVLHQEFPPWPTGITQDVTLRLSNVEQDTQLNCDFGNGQSYKAHWLDGQSAVKCSGVTLSTTQRSELFYLTLKKSGEEKYIDSPRPVTVEVYSCSGGDSDCSQCWGREQQEHLCAWCENSCRPRDQCQPIRAHCPDPTVHKVRPLSGPLRGGTLLTVQGRNLGRKAEDVEVYIGDVPCNLVPESYTVSVELVCETGASPKPLKNKVEVRVRENGMGHSTEAFSYVDPRLDNLIPKEGPIAGGTRLTIMGTSLEAGSAVKVKVNGTQDCGIDKLSDDIIECWMPPAVPDHAEDVSVCVEYDGKPCESHLSSTFSYKNNPTISDIKPKKSYLSGGRLISVTGQSFDLVQKAKMEVLGVGESNCRIQSPNLLECPSPAASQSQQVTAQFYLNGILFRGESHASTGLDLEEEEGTHAGLFLFEYVEDPQFYTASKEKLIKHHPGEPLLLVINKGPSQLDLTEEEYSVMIGSDLCDITFNNEQMIYCTINRTLSSRTGELPVTVRVGNFHKQIAVVQMGGSELAIIVTVAVCCVLLLLCTVALVVYCTKSRRAERYWQKTLLQMEEMESQIREEIRKGFAELQTDMTDLTKELNRSQGIPFLEYKQFVTRTFFPKMCSDYERSLVQPVYENDPQGPRALPETHPLLQDWQPSNTARPNMEEGITLFSTLLNNKHFLITFVHALEQQKDFAVRDRCNLASLLTIALHGKLEYYTSIMKELLVDLIDASASKNPKLMLRRTESVVEKMLTNWMSICMYSYLKETVGEPFFLLLCAIKQQINKGSIDAITGKARYTLNEEWLLRENIEAKPLNINVSFQGFGMDSVSVRVMNTDTICQVKEKILEAFYKNLPFSQWPREEDVDLEWFPGGGCSSRILQDLDNTSVMEDGRKKLNTVFHYKIPEGASLAMSMKDKRENTLGRAKDLDTEKYVHLVPLHDELAETKKSHRHSHRKKVLPEIYLTRLLSTKGTLQKFLDDLFQAILSIPLERPPLAVKYFFDFLEEQADKRGITDPDTLHIWKTNSLPLRFWVNILKNPQFVFDIDKTDHMDACLSVIAQAFIDACSISDLQLGKDSPTNKLLYAKEIPEYKKRVQCYYKQIQEMAPLSEQEMNAHLAEESRKYRNEFNTNLALTEIYKYAKRYRTQVVNALDSNPTARRTQLQHKFEQVIALVEDNIYECCSEA</sequence>
<dbReference type="Gene3D" id="3.10.20.90">
    <property type="entry name" value="Phosphatidylinositol 3-kinase Catalytic Subunit, Chain A, domain 1"/>
    <property type="match status" value="1"/>
</dbReference>
<keyword evidence="11" id="KW-0675">Receptor</keyword>
<dbReference type="GO" id="GO:0120025">
    <property type="term" value="C:plasma membrane bounded cell projection"/>
    <property type="evidence" value="ECO:0007669"/>
    <property type="project" value="UniProtKB-ARBA"/>
</dbReference>
<evidence type="ECO:0000256" key="2">
    <source>
        <dbReference type="ARBA" id="ARBA00010297"/>
    </source>
</evidence>
<keyword evidence="6" id="KW-0732">Signal</keyword>
<dbReference type="GO" id="GO:0030334">
    <property type="term" value="P:regulation of cell migration"/>
    <property type="evidence" value="ECO:0007669"/>
    <property type="project" value="TreeGrafter"/>
</dbReference>
<feature type="transmembrane region" description="Helical" evidence="15">
    <location>
        <begin position="125"/>
        <end position="146"/>
    </location>
</feature>
<evidence type="ECO:0000256" key="8">
    <source>
        <dbReference type="ARBA" id="ARBA00022989"/>
    </source>
</evidence>
<comment type="caution">
    <text evidence="13">Lacks conserved residue(s) required for the propagation of feature annotation.</text>
</comment>
<dbReference type="FunFam" id="1.10.506.10:FF:000024">
    <property type="entry name" value="Plexin D1"/>
    <property type="match status" value="1"/>
</dbReference>
<dbReference type="InterPro" id="IPR013783">
    <property type="entry name" value="Ig-like_fold"/>
</dbReference>
<evidence type="ECO:0000256" key="10">
    <source>
        <dbReference type="ARBA" id="ARBA00023157"/>
    </source>
</evidence>
<dbReference type="GO" id="GO:0007411">
    <property type="term" value="P:axon guidance"/>
    <property type="evidence" value="ECO:0007669"/>
    <property type="project" value="UniProtKB-ARBA"/>
</dbReference>